<keyword evidence="13" id="KW-0449">Lipoprotein</keyword>
<comment type="subcellular location">
    <subcellularLocation>
        <location evidence="3">Endosome</location>
    </subcellularLocation>
    <subcellularLocation>
        <location evidence="4">Lysosome</location>
    </subcellularLocation>
    <subcellularLocation>
        <location evidence="2">Membrane</location>
        <topology evidence="2">Peripheral membrane protein</topology>
    </subcellularLocation>
</comment>
<evidence type="ECO:0000256" key="2">
    <source>
        <dbReference type="ARBA" id="ARBA00004170"/>
    </source>
</evidence>
<dbReference type="PANTHER" id="PTHR46661:SF4">
    <property type="entry name" value="RING-TYPE DOMAIN-CONTAINING PROTEIN"/>
    <property type="match status" value="1"/>
</dbReference>
<dbReference type="AlphaFoldDB" id="A0A871R1W4"/>
<proteinExistence type="predicted"/>
<organism evidence="17 18">
    <name type="scientific">Dekkera bruxellensis</name>
    <name type="common">Brettanomyces custersii</name>
    <dbReference type="NCBI Taxonomy" id="5007"/>
    <lineage>
        <taxon>Eukaryota</taxon>
        <taxon>Fungi</taxon>
        <taxon>Dikarya</taxon>
        <taxon>Ascomycota</taxon>
        <taxon>Saccharomycotina</taxon>
        <taxon>Pichiomycetes</taxon>
        <taxon>Pichiales</taxon>
        <taxon>Pichiaceae</taxon>
        <taxon>Brettanomyces</taxon>
    </lineage>
</organism>
<dbReference type="Gene3D" id="3.30.40.10">
    <property type="entry name" value="Zinc/RING finger domain, C3HC4 (zinc finger)"/>
    <property type="match status" value="1"/>
</dbReference>
<evidence type="ECO:0000256" key="5">
    <source>
        <dbReference type="ARBA" id="ARBA00004906"/>
    </source>
</evidence>
<dbReference type="GO" id="GO:0016020">
    <property type="term" value="C:membrane"/>
    <property type="evidence" value="ECO:0007669"/>
    <property type="project" value="UniProtKB-SubCell"/>
</dbReference>
<keyword evidence="14" id="KW-0862">Zinc</keyword>
<evidence type="ECO:0000256" key="1">
    <source>
        <dbReference type="ARBA" id="ARBA00000900"/>
    </source>
</evidence>
<dbReference type="InterPro" id="IPR001841">
    <property type="entry name" value="Znf_RING"/>
</dbReference>
<comment type="pathway">
    <text evidence="5">Protein modification; protein ubiquitination.</text>
</comment>
<keyword evidence="10" id="KW-0833">Ubl conjugation pathway</keyword>
<evidence type="ECO:0000256" key="6">
    <source>
        <dbReference type="ARBA" id="ARBA00012483"/>
    </source>
</evidence>
<evidence type="ECO:0000256" key="13">
    <source>
        <dbReference type="ARBA" id="ARBA00023288"/>
    </source>
</evidence>
<reference evidence="17" key="2">
    <citation type="journal article" name="BMC Genomics">
        <title>New genome assemblies reveal patterns of domestication and adaptation across Brettanomyces (Dekkera) species.</title>
        <authorList>
            <person name="Roach M.J."/>
            <person name="Borneman A.R."/>
        </authorList>
    </citation>
    <scope>NUCLEOTIDE SEQUENCE</scope>
    <source>
        <strain evidence="17">UCD 2041</strain>
    </source>
</reference>
<evidence type="ECO:0000256" key="3">
    <source>
        <dbReference type="ARBA" id="ARBA00004177"/>
    </source>
</evidence>
<feature type="compositionally biased region" description="Polar residues" evidence="15">
    <location>
        <begin position="78"/>
        <end position="89"/>
    </location>
</feature>
<evidence type="ECO:0000256" key="14">
    <source>
        <dbReference type="PROSITE-ProRule" id="PRU00175"/>
    </source>
</evidence>
<comment type="catalytic activity">
    <reaction evidence="1">
        <text>S-ubiquitinyl-[E2 ubiquitin-conjugating enzyme]-L-cysteine + [acceptor protein]-L-lysine = [E2 ubiquitin-conjugating enzyme]-L-cysteine + N(6)-ubiquitinyl-[acceptor protein]-L-lysine.</text>
        <dbReference type="EC" id="2.3.2.27"/>
    </reaction>
</comment>
<evidence type="ECO:0000313" key="17">
    <source>
        <dbReference type="EMBL" id="QOU19126.1"/>
    </source>
</evidence>
<dbReference type="Proteomes" id="UP000663131">
    <property type="component" value="Chromosome 5"/>
</dbReference>
<dbReference type="Pfam" id="PF13639">
    <property type="entry name" value="zf-RING_2"/>
    <property type="match status" value="1"/>
</dbReference>
<dbReference type="GO" id="GO:0061630">
    <property type="term" value="F:ubiquitin protein ligase activity"/>
    <property type="evidence" value="ECO:0007669"/>
    <property type="project" value="UniProtKB-EC"/>
</dbReference>
<keyword evidence="11" id="KW-0472">Membrane</keyword>
<keyword evidence="14" id="KW-0863">Zinc-finger</keyword>
<dbReference type="CDD" id="cd16489">
    <property type="entry name" value="mRING-CH-C4HC2H_ZNRF"/>
    <property type="match status" value="1"/>
</dbReference>
<evidence type="ECO:0000256" key="9">
    <source>
        <dbReference type="ARBA" id="ARBA00022753"/>
    </source>
</evidence>
<keyword evidence="14" id="KW-0479">Metal-binding</keyword>
<dbReference type="EC" id="2.3.2.27" evidence="6"/>
<sequence length="324" mass="35652">MSEVMTQQVSTETGSSSIHSNISNAGFAYSPLYSSSHSSPHSSPHSSSHSSSHSSHSSPHSSANSSANSSPHSMAVSHPNTVPPSLNESGTTSLQIMWQNMLCFMCIKFHECAEELDMIRHALREGSSSILNDSSGNSLLSRENKSAAALPNMLIKTTPEHVTTTEMSKSSSQVTLTNDAQTGQGSSNGPIHKPYSGSQTRANHKIIHEDPTCPVCGKFLGFLNEAQRENHTSQCLESQDFSCSPQSRRTYNRMLVSTIPKDANVDKLQLNEDNECIICMEEFKPGDKIGRLECLCCFHYKCIRDWFKHKGRCECPVHILHYDS</sequence>
<reference evidence="17" key="1">
    <citation type="submission" date="2020-10" db="EMBL/GenBank/DDBJ databases">
        <authorList>
            <person name="Palmer J.M."/>
        </authorList>
    </citation>
    <scope>NUCLEOTIDE SEQUENCE</scope>
    <source>
        <strain evidence="17">UCD 2041</strain>
    </source>
</reference>
<feature type="compositionally biased region" description="Polar residues" evidence="15">
    <location>
        <begin position="162"/>
        <end position="189"/>
    </location>
</feature>
<dbReference type="KEGG" id="bbrx:BRETT_004347"/>
<evidence type="ECO:0000256" key="11">
    <source>
        <dbReference type="ARBA" id="ARBA00023136"/>
    </source>
</evidence>
<dbReference type="RefSeq" id="XP_041135619.1">
    <property type="nucleotide sequence ID" value="XM_041282843.1"/>
</dbReference>
<dbReference type="GO" id="GO:0005768">
    <property type="term" value="C:endosome"/>
    <property type="evidence" value="ECO:0007669"/>
    <property type="project" value="UniProtKB-SubCell"/>
</dbReference>
<dbReference type="PROSITE" id="PS50089">
    <property type="entry name" value="ZF_RING_2"/>
    <property type="match status" value="1"/>
</dbReference>
<evidence type="ECO:0000256" key="7">
    <source>
        <dbReference type="ARBA" id="ARBA00022679"/>
    </source>
</evidence>
<dbReference type="GO" id="GO:0070936">
    <property type="term" value="P:protein K48-linked ubiquitination"/>
    <property type="evidence" value="ECO:0007669"/>
    <property type="project" value="TreeGrafter"/>
</dbReference>
<keyword evidence="9" id="KW-0967">Endosome</keyword>
<accession>A0A871R1W4</accession>
<dbReference type="InterPro" id="IPR013083">
    <property type="entry name" value="Znf_RING/FYVE/PHD"/>
</dbReference>
<gene>
    <name evidence="17" type="ORF">BRETT_004347</name>
</gene>
<keyword evidence="12" id="KW-0458">Lysosome</keyword>
<dbReference type="SUPFAM" id="SSF57850">
    <property type="entry name" value="RING/U-box"/>
    <property type="match status" value="1"/>
</dbReference>
<evidence type="ECO:0000256" key="15">
    <source>
        <dbReference type="SAM" id="MobiDB-lite"/>
    </source>
</evidence>
<dbReference type="GeneID" id="64576270"/>
<feature type="compositionally biased region" description="Low complexity" evidence="15">
    <location>
        <begin position="34"/>
        <end position="73"/>
    </location>
</feature>
<name>A0A871R1W4_DEKBR</name>
<feature type="region of interest" description="Disordered" evidence="15">
    <location>
        <begin position="162"/>
        <end position="198"/>
    </location>
</feature>
<dbReference type="PANTHER" id="PTHR46661">
    <property type="entry name" value="E3 UBIQUITIN-PROTEIN LIGASE ZNRF1-LIKE PROTEIN"/>
    <property type="match status" value="1"/>
</dbReference>
<dbReference type="EMBL" id="CP063133">
    <property type="protein sequence ID" value="QOU19126.1"/>
    <property type="molecule type" value="Genomic_DNA"/>
</dbReference>
<feature type="region of interest" description="Disordered" evidence="15">
    <location>
        <begin position="33"/>
        <end position="89"/>
    </location>
</feature>
<dbReference type="OrthoDB" id="660555at2759"/>
<dbReference type="GO" id="GO:0008270">
    <property type="term" value="F:zinc ion binding"/>
    <property type="evidence" value="ECO:0007669"/>
    <property type="project" value="UniProtKB-KW"/>
</dbReference>
<protein>
    <recommendedName>
        <fullName evidence="6">RING-type E3 ubiquitin transferase</fullName>
        <ecNumber evidence="6">2.3.2.27</ecNumber>
    </recommendedName>
</protein>
<evidence type="ECO:0000256" key="10">
    <source>
        <dbReference type="ARBA" id="ARBA00022786"/>
    </source>
</evidence>
<dbReference type="InterPro" id="IPR051878">
    <property type="entry name" value="ZNRF_ubiq-protein_ligase"/>
</dbReference>
<evidence type="ECO:0000256" key="12">
    <source>
        <dbReference type="ARBA" id="ARBA00023228"/>
    </source>
</evidence>
<evidence type="ECO:0000313" key="18">
    <source>
        <dbReference type="Proteomes" id="UP000663131"/>
    </source>
</evidence>
<feature type="domain" description="RING-type" evidence="16">
    <location>
        <begin position="276"/>
        <end position="318"/>
    </location>
</feature>
<feature type="region of interest" description="Disordered" evidence="15">
    <location>
        <begin position="1"/>
        <end position="20"/>
    </location>
</feature>
<keyword evidence="7" id="KW-0808">Transferase</keyword>
<evidence type="ECO:0000256" key="8">
    <source>
        <dbReference type="ARBA" id="ARBA00022707"/>
    </source>
</evidence>
<evidence type="ECO:0000259" key="16">
    <source>
        <dbReference type="PROSITE" id="PS50089"/>
    </source>
</evidence>
<keyword evidence="8" id="KW-0519">Myristate</keyword>
<evidence type="ECO:0000256" key="4">
    <source>
        <dbReference type="ARBA" id="ARBA00004371"/>
    </source>
</evidence>
<dbReference type="GO" id="GO:0043161">
    <property type="term" value="P:proteasome-mediated ubiquitin-dependent protein catabolic process"/>
    <property type="evidence" value="ECO:0007669"/>
    <property type="project" value="TreeGrafter"/>
</dbReference>